<proteinExistence type="predicted"/>
<keyword evidence="1" id="KW-0812">Transmembrane</keyword>
<dbReference type="RefSeq" id="WP_168675856.1">
    <property type="nucleotide sequence ID" value="NZ_BPKV01000002.1"/>
</dbReference>
<gene>
    <name evidence="2" type="ORF">HF966_01290</name>
</gene>
<comment type="caution">
    <text evidence="2">The sequence shown here is derived from an EMBL/GenBank/DDBJ whole genome shotgun (WGS) entry which is preliminary data.</text>
</comment>
<name>A0A846ZFV7_9LACO</name>
<keyword evidence="1" id="KW-1133">Transmembrane helix</keyword>
<evidence type="ECO:0000313" key="3">
    <source>
        <dbReference type="Proteomes" id="UP000590460"/>
    </source>
</evidence>
<reference evidence="2 3" key="1">
    <citation type="submission" date="2020-04" db="EMBL/GenBank/DDBJ databases">
        <title>MicrobeNet Type strains.</title>
        <authorList>
            <person name="Nicholson A.C."/>
        </authorList>
    </citation>
    <scope>NUCLEOTIDE SEQUENCE [LARGE SCALE GENOMIC DNA]</scope>
    <source>
        <strain evidence="2 3">CCUG 54536</strain>
    </source>
</reference>
<evidence type="ECO:0000256" key="1">
    <source>
        <dbReference type="SAM" id="Phobius"/>
    </source>
</evidence>
<protein>
    <submittedName>
        <fullName evidence="2">Uncharacterized protein</fullName>
    </submittedName>
</protein>
<feature type="transmembrane region" description="Helical" evidence="1">
    <location>
        <begin position="12"/>
        <end position="30"/>
    </location>
</feature>
<sequence>MPKKNHHTALLAQWVLGVLATGLFITLFVVSDQQHWSLTVTLASVIGLVVAVNMAYIWLFWLAKRPHLDEEEDD</sequence>
<evidence type="ECO:0000313" key="2">
    <source>
        <dbReference type="EMBL" id="NKZ17832.1"/>
    </source>
</evidence>
<dbReference type="Proteomes" id="UP000590460">
    <property type="component" value="Unassembled WGS sequence"/>
</dbReference>
<keyword evidence="1" id="KW-0472">Membrane</keyword>
<dbReference type="AlphaFoldDB" id="A0A846ZFV7"/>
<organism evidence="2 3">
    <name type="scientific">Leuconostoc holzapfelii</name>
    <dbReference type="NCBI Taxonomy" id="434464"/>
    <lineage>
        <taxon>Bacteria</taxon>
        <taxon>Bacillati</taxon>
        <taxon>Bacillota</taxon>
        <taxon>Bacilli</taxon>
        <taxon>Lactobacillales</taxon>
        <taxon>Lactobacillaceae</taxon>
        <taxon>Leuconostoc</taxon>
    </lineage>
</organism>
<feature type="transmembrane region" description="Helical" evidence="1">
    <location>
        <begin position="36"/>
        <end position="61"/>
    </location>
</feature>
<accession>A0A846ZFV7</accession>
<dbReference type="EMBL" id="JAAXPO010000001">
    <property type="protein sequence ID" value="NKZ17832.1"/>
    <property type="molecule type" value="Genomic_DNA"/>
</dbReference>